<name>A0A8S2MZ94_9BILA</name>
<dbReference type="FunFam" id="3.30.200.20:FF:000124">
    <property type="entry name" value="Cyclin-dependent kinase 4"/>
    <property type="match status" value="1"/>
</dbReference>
<dbReference type="InterPro" id="IPR017441">
    <property type="entry name" value="Protein_kinase_ATP_BS"/>
</dbReference>
<reference evidence="12" key="1">
    <citation type="submission" date="2021-02" db="EMBL/GenBank/DDBJ databases">
        <authorList>
            <person name="Nowell W R."/>
        </authorList>
    </citation>
    <scope>NUCLEOTIDE SEQUENCE</scope>
</reference>
<dbReference type="GO" id="GO:0005524">
    <property type="term" value="F:ATP binding"/>
    <property type="evidence" value="ECO:0007669"/>
    <property type="project" value="UniProtKB-UniRule"/>
</dbReference>
<evidence type="ECO:0000313" key="12">
    <source>
        <dbReference type="EMBL" id="CAF3981958.1"/>
    </source>
</evidence>
<proteinExistence type="inferred from homology"/>
<dbReference type="GO" id="GO:0004693">
    <property type="term" value="F:cyclin-dependent protein serine/threonine kinase activity"/>
    <property type="evidence" value="ECO:0007669"/>
    <property type="project" value="UniProtKB-EC"/>
</dbReference>
<comment type="catalytic activity">
    <reaction evidence="9">
        <text>L-seryl-[protein] + ATP = O-phospho-L-seryl-[protein] + ADP + H(+)</text>
        <dbReference type="Rhea" id="RHEA:17989"/>
        <dbReference type="Rhea" id="RHEA-COMP:9863"/>
        <dbReference type="Rhea" id="RHEA-COMP:11604"/>
        <dbReference type="ChEBI" id="CHEBI:15378"/>
        <dbReference type="ChEBI" id="CHEBI:29999"/>
        <dbReference type="ChEBI" id="CHEBI:30616"/>
        <dbReference type="ChEBI" id="CHEBI:83421"/>
        <dbReference type="ChEBI" id="CHEBI:456216"/>
        <dbReference type="EC" id="2.7.11.22"/>
    </reaction>
</comment>
<keyword evidence="6" id="KW-0418">Kinase</keyword>
<comment type="similarity">
    <text evidence="2">Belongs to the protein kinase superfamily. CMGC Ser/Thr protein kinase family. CDC2/CDKX subfamily.</text>
</comment>
<evidence type="ECO:0000256" key="1">
    <source>
        <dbReference type="ARBA" id="ARBA00004123"/>
    </source>
</evidence>
<dbReference type="EMBL" id="CAJOBJ010003897">
    <property type="protein sequence ID" value="CAF3981958.1"/>
    <property type="molecule type" value="Genomic_DNA"/>
</dbReference>
<evidence type="ECO:0000256" key="10">
    <source>
        <dbReference type="PROSITE-ProRule" id="PRU10141"/>
    </source>
</evidence>
<dbReference type="AlphaFoldDB" id="A0A8S2MZ94"/>
<evidence type="ECO:0000256" key="8">
    <source>
        <dbReference type="ARBA" id="ARBA00047811"/>
    </source>
</evidence>
<gene>
    <name evidence="12" type="ORF">GIL414_LOCUS10728</name>
</gene>
<feature type="non-terminal residue" evidence="12">
    <location>
        <position position="108"/>
    </location>
</feature>
<comment type="catalytic activity">
    <reaction evidence="8">
        <text>L-threonyl-[protein] + ATP = O-phospho-L-threonyl-[protein] + ADP + H(+)</text>
        <dbReference type="Rhea" id="RHEA:46608"/>
        <dbReference type="Rhea" id="RHEA-COMP:11060"/>
        <dbReference type="Rhea" id="RHEA-COMP:11605"/>
        <dbReference type="ChEBI" id="CHEBI:15378"/>
        <dbReference type="ChEBI" id="CHEBI:30013"/>
        <dbReference type="ChEBI" id="CHEBI:30616"/>
        <dbReference type="ChEBI" id="CHEBI:61977"/>
        <dbReference type="ChEBI" id="CHEBI:456216"/>
        <dbReference type="EC" id="2.7.11.22"/>
    </reaction>
</comment>
<evidence type="ECO:0000256" key="6">
    <source>
        <dbReference type="ARBA" id="ARBA00022777"/>
    </source>
</evidence>
<keyword evidence="5 10" id="KW-0547">Nucleotide-binding</keyword>
<sequence>MTYQNRPPEQAPLEFPYIGDVSQYERIDKIGQGTFGEVFKARCKKTNDFVAMKLILMDQEKEGFPITALREIKILQELRHDNIVRLIEVCRSASMCKICLGNEKQLFE</sequence>
<dbReference type="PANTHER" id="PTHR24056">
    <property type="entry name" value="CELL DIVISION PROTEIN KINASE"/>
    <property type="match status" value="1"/>
</dbReference>
<dbReference type="PROSITE" id="PS50011">
    <property type="entry name" value="PROTEIN_KINASE_DOM"/>
    <property type="match status" value="1"/>
</dbReference>
<protein>
    <recommendedName>
        <fullName evidence="11">Protein kinase domain-containing protein</fullName>
    </recommendedName>
</protein>
<accession>A0A8S2MZ94</accession>
<organism evidence="12 13">
    <name type="scientific">Rotaria magnacalcarata</name>
    <dbReference type="NCBI Taxonomy" id="392030"/>
    <lineage>
        <taxon>Eukaryota</taxon>
        <taxon>Metazoa</taxon>
        <taxon>Spiralia</taxon>
        <taxon>Gnathifera</taxon>
        <taxon>Rotifera</taxon>
        <taxon>Eurotatoria</taxon>
        <taxon>Bdelloidea</taxon>
        <taxon>Philodinida</taxon>
        <taxon>Philodinidae</taxon>
        <taxon>Rotaria</taxon>
    </lineage>
</organism>
<dbReference type="PROSITE" id="PS00107">
    <property type="entry name" value="PROTEIN_KINASE_ATP"/>
    <property type="match status" value="1"/>
</dbReference>
<dbReference type="InterPro" id="IPR000719">
    <property type="entry name" value="Prot_kinase_dom"/>
</dbReference>
<dbReference type="GO" id="GO:0008353">
    <property type="term" value="F:RNA polymerase II CTD heptapeptide repeat kinase activity"/>
    <property type="evidence" value="ECO:0007669"/>
    <property type="project" value="TreeGrafter"/>
</dbReference>
<keyword evidence="3" id="KW-0723">Serine/threonine-protein kinase</keyword>
<dbReference type="Proteomes" id="UP000681720">
    <property type="component" value="Unassembled WGS sequence"/>
</dbReference>
<evidence type="ECO:0000256" key="9">
    <source>
        <dbReference type="ARBA" id="ARBA00048367"/>
    </source>
</evidence>
<comment type="subcellular location">
    <subcellularLocation>
        <location evidence="1">Nucleus</location>
    </subcellularLocation>
</comment>
<keyword evidence="4" id="KW-0808">Transferase</keyword>
<dbReference type="PANTHER" id="PTHR24056:SF233">
    <property type="entry name" value="CYCLIN-DEPENDENT KINASE 9"/>
    <property type="match status" value="1"/>
</dbReference>
<evidence type="ECO:0000256" key="5">
    <source>
        <dbReference type="ARBA" id="ARBA00022741"/>
    </source>
</evidence>
<dbReference type="SUPFAM" id="SSF56112">
    <property type="entry name" value="Protein kinase-like (PK-like)"/>
    <property type="match status" value="1"/>
</dbReference>
<keyword evidence="7 10" id="KW-0067">ATP-binding</keyword>
<dbReference type="InterPro" id="IPR011009">
    <property type="entry name" value="Kinase-like_dom_sf"/>
</dbReference>
<evidence type="ECO:0000256" key="2">
    <source>
        <dbReference type="ARBA" id="ARBA00006485"/>
    </source>
</evidence>
<feature type="domain" description="Protein kinase" evidence="11">
    <location>
        <begin position="24"/>
        <end position="108"/>
    </location>
</feature>
<dbReference type="Pfam" id="PF00069">
    <property type="entry name" value="Pkinase"/>
    <property type="match status" value="1"/>
</dbReference>
<dbReference type="GO" id="GO:0005634">
    <property type="term" value="C:nucleus"/>
    <property type="evidence" value="ECO:0007669"/>
    <property type="project" value="UniProtKB-SubCell"/>
</dbReference>
<evidence type="ECO:0000256" key="4">
    <source>
        <dbReference type="ARBA" id="ARBA00022679"/>
    </source>
</evidence>
<dbReference type="Gene3D" id="3.30.200.20">
    <property type="entry name" value="Phosphorylase Kinase, domain 1"/>
    <property type="match status" value="1"/>
</dbReference>
<evidence type="ECO:0000259" key="11">
    <source>
        <dbReference type="PROSITE" id="PS50011"/>
    </source>
</evidence>
<feature type="binding site" evidence="10">
    <location>
        <position position="53"/>
    </location>
    <ligand>
        <name>ATP</name>
        <dbReference type="ChEBI" id="CHEBI:30616"/>
    </ligand>
</feature>
<comment type="caution">
    <text evidence="12">The sequence shown here is derived from an EMBL/GenBank/DDBJ whole genome shotgun (WGS) entry which is preliminary data.</text>
</comment>
<evidence type="ECO:0000256" key="3">
    <source>
        <dbReference type="ARBA" id="ARBA00022527"/>
    </source>
</evidence>
<evidence type="ECO:0000313" key="13">
    <source>
        <dbReference type="Proteomes" id="UP000681720"/>
    </source>
</evidence>
<dbReference type="InterPro" id="IPR050108">
    <property type="entry name" value="CDK"/>
</dbReference>
<evidence type="ECO:0000256" key="7">
    <source>
        <dbReference type="ARBA" id="ARBA00022840"/>
    </source>
</evidence>